<sequence length="40" mass="4310">MLWSINGWSWSDEIPDLPPRSSATAAGYCRGQGISEAKGN</sequence>
<accession>A0A1R3JM90</accession>
<comment type="caution">
    <text evidence="1">The sequence shown here is derived from an EMBL/GenBank/DDBJ whole genome shotgun (WGS) entry which is preliminary data.</text>
</comment>
<name>A0A1R3JM90_9ROSI</name>
<dbReference type="AlphaFoldDB" id="A0A1R3JM90"/>
<gene>
    <name evidence="1" type="ORF">COLO4_15619</name>
</gene>
<evidence type="ECO:0000313" key="2">
    <source>
        <dbReference type="Proteomes" id="UP000187203"/>
    </source>
</evidence>
<dbReference type="EMBL" id="AWUE01015751">
    <property type="protein sequence ID" value="OMO95900.1"/>
    <property type="molecule type" value="Genomic_DNA"/>
</dbReference>
<keyword evidence="2" id="KW-1185">Reference proteome</keyword>
<dbReference type="Proteomes" id="UP000187203">
    <property type="component" value="Unassembled WGS sequence"/>
</dbReference>
<dbReference type="OrthoDB" id="1737965at2759"/>
<reference evidence="2" key="1">
    <citation type="submission" date="2013-09" db="EMBL/GenBank/DDBJ databases">
        <title>Corchorus olitorius genome sequencing.</title>
        <authorList>
            <person name="Alam M."/>
            <person name="Haque M.S."/>
            <person name="Islam M.S."/>
            <person name="Emdad E.M."/>
            <person name="Islam M.M."/>
            <person name="Ahmed B."/>
            <person name="Halim A."/>
            <person name="Hossen Q.M.M."/>
            <person name="Hossain M.Z."/>
            <person name="Ahmed R."/>
            <person name="Khan M.M."/>
            <person name="Islam R."/>
            <person name="Rashid M.M."/>
            <person name="Khan S.A."/>
            <person name="Rahman M.S."/>
            <person name="Alam M."/>
            <person name="Yahiya A.S."/>
            <person name="Khan M.S."/>
            <person name="Azam M.S."/>
            <person name="Haque T."/>
            <person name="Lashkar M.Z.H."/>
            <person name="Akhand A.I."/>
            <person name="Morshed G."/>
            <person name="Roy S."/>
            <person name="Uddin K.S."/>
            <person name="Rabeya T."/>
            <person name="Hossain A.S."/>
            <person name="Chowdhury A."/>
            <person name="Snigdha A.R."/>
            <person name="Mortoza M.S."/>
            <person name="Matin S.A."/>
            <person name="Hoque S.M.E."/>
            <person name="Islam M.K."/>
            <person name="Roy D.K."/>
            <person name="Haider R."/>
            <person name="Moosa M.M."/>
            <person name="Elias S.M."/>
            <person name="Hasan A.M."/>
            <person name="Jahan S."/>
            <person name="Shafiuddin M."/>
            <person name="Mahmood N."/>
            <person name="Shommy N.S."/>
        </authorList>
    </citation>
    <scope>NUCLEOTIDE SEQUENCE [LARGE SCALE GENOMIC DNA]</scope>
    <source>
        <strain evidence="2">cv. O-4</strain>
    </source>
</reference>
<evidence type="ECO:0000313" key="1">
    <source>
        <dbReference type="EMBL" id="OMO95900.1"/>
    </source>
</evidence>
<proteinExistence type="predicted"/>
<organism evidence="1 2">
    <name type="scientific">Corchorus olitorius</name>
    <dbReference type="NCBI Taxonomy" id="93759"/>
    <lineage>
        <taxon>Eukaryota</taxon>
        <taxon>Viridiplantae</taxon>
        <taxon>Streptophyta</taxon>
        <taxon>Embryophyta</taxon>
        <taxon>Tracheophyta</taxon>
        <taxon>Spermatophyta</taxon>
        <taxon>Magnoliopsida</taxon>
        <taxon>eudicotyledons</taxon>
        <taxon>Gunneridae</taxon>
        <taxon>Pentapetalae</taxon>
        <taxon>rosids</taxon>
        <taxon>malvids</taxon>
        <taxon>Malvales</taxon>
        <taxon>Malvaceae</taxon>
        <taxon>Grewioideae</taxon>
        <taxon>Apeibeae</taxon>
        <taxon>Corchorus</taxon>
    </lineage>
</organism>
<protein>
    <submittedName>
        <fullName evidence="1">Uncharacterized protein</fullName>
    </submittedName>
</protein>